<dbReference type="GeneID" id="85495640"/>
<dbReference type="KEGG" id="ccac:CcaHIS019_0405900"/>
<name>A0AA48QVW5_9TREE</name>
<dbReference type="AlphaFoldDB" id="A0AA48QVW5"/>
<protein>
    <submittedName>
        <fullName evidence="1">Uncharacterized protein</fullName>
    </submittedName>
</protein>
<evidence type="ECO:0000313" key="1">
    <source>
        <dbReference type="EMBL" id="BEI91770.1"/>
    </source>
</evidence>
<organism evidence="1 2">
    <name type="scientific">Cutaneotrichosporon cavernicola</name>
    <dbReference type="NCBI Taxonomy" id="279322"/>
    <lineage>
        <taxon>Eukaryota</taxon>
        <taxon>Fungi</taxon>
        <taxon>Dikarya</taxon>
        <taxon>Basidiomycota</taxon>
        <taxon>Agaricomycotina</taxon>
        <taxon>Tremellomycetes</taxon>
        <taxon>Trichosporonales</taxon>
        <taxon>Trichosporonaceae</taxon>
        <taxon>Cutaneotrichosporon</taxon>
    </lineage>
</organism>
<evidence type="ECO:0000313" key="2">
    <source>
        <dbReference type="Proteomes" id="UP001233271"/>
    </source>
</evidence>
<reference evidence="1" key="1">
    <citation type="journal article" date="2023" name="BMC Genomics">
        <title>Chromosome-level genome assemblies of Cutaneotrichosporon spp. (Trichosporonales, Basidiomycota) reveal imbalanced evolution between nucleotide sequences and chromosome synteny.</title>
        <authorList>
            <person name="Kobayashi Y."/>
            <person name="Kayamori A."/>
            <person name="Aoki K."/>
            <person name="Shiwa Y."/>
            <person name="Matsutani M."/>
            <person name="Fujita N."/>
            <person name="Sugita T."/>
            <person name="Iwasaki W."/>
            <person name="Tanaka N."/>
            <person name="Takashima M."/>
        </authorList>
    </citation>
    <scope>NUCLEOTIDE SEQUENCE</scope>
    <source>
        <strain evidence="1">HIS019</strain>
    </source>
</reference>
<proteinExistence type="predicted"/>
<accession>A0AA48QVW5</accession>
<dbReference type="RefSeq" id="XP_060457035.1">
    <property type="nucleotide sequence ID" value="XM_060600441.1"/>
</dbReference>
<sequence length="66" mass="7730">MPLSDTSHSNIITSENERRWIPATALRRLRLRLRRNHFPALKDELFLTPLTAITPFKMSSRRGSRV</sequence>
<dbReference type="EMBL" id="AP028215">
    <property type="protein sequence ID" value="BEI91770.1"/>
    <property type="molecule type" value="Genomic_DNA"/>
</dbReference>
<gene>
    <name evidence="1" type="ORF">CcaverHIS019_0405900</name>
</gene>
<keyword evidence="2" id="KW-1185">Reference proteome</keyword>
<dbReference type="Proteomes" id="UP001233271">
    <property type="component" value="Chromosome 4"/>
</dbReference>